<sequence>MIWRDDTCFATGAGWGWMAFRSGRRVRARGHGPAPVACGGSAGLIPSTTFAVVIFSVVVQGLTFGRVAAWRSGPDKAA</sequence>
<reference evidence="2" key="1">
    <citation type="submission" date="2018-05" db="EMBL/GenBank/DDBJ databases">
        <authorList>
            <person name="Li X."/>
        </authorList>
    </citation>
    <scope>NUCLEOTIDE SEQUENCE [LARGE SCALE GENOMIC DNA]</scope>
    <source>
        <strain evidence="2">HKS-05</strain>
    </source>
</reference>
<name>A0A328ATA5_9CAUL</name>
<comment type="caution">
    <text evidence="1">The sequence shown here is derived from an EMBL/GenBank/DDBJ whole genome shotgun (WGS) entry which is preliminary data.</text>
</comment>
<dbReference type="AlphaFoldDB" id="A0A328ATA5"/>
<dbReference type="OrthoDB" id="9774146at2"/>
<dbReference type="Proteomes" id="UP000249842">
    <property type="component" value="Unassembled WGS sequence"/>
</dbReference>
<dbReference type="RefSeq" id="WP_111455634.1">
    <property type="nucleotide sequence ID" value="NZ_QFYP01000001.1"/>
</dbReference>
<evidence type="ECO:0000313" key="1">
    <source>
        <dbReference type="EMBL" id="RAK58362.1"/>
    </source>
</evidence>
<dbReference type="EMBL" id="QFYP01000001">
    <property type="protein sequence ID" value="RAK58362.1"/>
    <property type="molecule type" value="Genomic_DNA"/>
</dbReference>
<proteinExistence type="predicted"/>
<gene>
    <name evidence="1" type="ORF">DJ021_00325</name>
</gene>
<accession>A0A328ATA5</accession>
<keyword evidence="2" id="KW-1185">Reference proteome</keyword>
<organism evidence="1 2">
    <name type="scientific">Phenylobacterium hankyongense</name>
    <dbReference type="NCBI Taxonomy" id="1813876"/>
    <lineage>
        <taxon>Bacteria</taxon>
        <taxon>Pseudomonadati</taxon>
        <taxon>Pseudomonadota</taxon>
        <taxon>Alphaproteobacteria</taxon>
        <taxon>Caulobacterales</taxon>
        <taxon>Caulobacteraceae</taxon>
        <taxon>Phenylobacterium</taxon>
    </lineage>
</organism>
<evidence type="ECO:0000313" key="2">
    <source>
        <dbReference type="Proteomes" id="UP000249842"/>
    </source>
</evidence>
<protein>
    <submittedName>
        <fullName evidence="1">Uncharacterized protein</fullName>
    </submittedName>
</protein>